<evidence type="ECO:0000313" key="1">
    <source>
        <dbReference type="EMBL" id="AEB08892.1"/>
    </source>
</evidence>
<organism evidence="1 2">
    <name type="scientific">Desulfobacca acetoxidans (strain ATCC 700848 / DSM 11109 / ASRB2)</name>
    <dbReference type="NCBI Taxonomy" id="880072"/>
    <lineage>
        <taxon>Bacteria</taxon>
        <taxon>Pseudomonadati</taxon>
        <taxon>Thermodesulfobacteriota</taxon>
        <taxon>Desulfobaccia</taxon>
        <taxon>Desulfobaccales</taxon>
        <taxon>Desulfobaccaceae</taxon>
        <taxon>Desulfobacca</taxon>
    </lineage>
</organism>
<dbReference type="STRING" id="880072.Desac_1026"/>
<dbReference type="Proteomes" id="UP000000483">
    <property type="component" value="Chromosome"/>
</dbReference>
<evidence type="ECO:0008006" key="3">
    <source>
        <dbReference type="Google" id="ProtNLM"/>
    </source>
</evidence>
<reference evidence="2" key="2">
    <citation type="submission" date="2011-03" db="EMBL/GenBank/DDBJ databases">
        <title>The complete genome of Desulfobacca acetoxidans DSM 11109.</title>
        <authorList>
            <consortium name="US DOE Joint Genome Institute (JGI-PGF)"/>
            <person name="Lucas S."/>
            <person name="Copeland A."/>
            <person name="Lapidus A."/>
            <person name="Bruce D."/>
            <person name="Goodwin L."/>
            <person name="Pitluck S."/>
            <person name="Peters L."/>
            <person name="Kyrpides N."/>
            <person name="Mavromatis K."/>
            <person name="Ivanova N."/>
            <person name="Ovchinnikova G."/>
            <person name="Teshima H."/>
            <person name="Detter J.C."/>
            <person name="Han C."/>
            <person name="Land M."/>
            <person name="Hauser L."/>
            <person name="Markowitz V."/>
            <person name="Cheng J.-F."/>
            <person name="Hugenholtz P."/>
            <person name="Woyke T."/>
            <person name="Wu D."/>
            <person name="Spring S."/>
            <person name="Schueler E."/>
            <person name="Brambilla E."/>
            <person name="Klenk H.-P."/>
            <person name="Eisen J.A."/>
        </authorList>
    </citation>
    <scope>NUCLEOTIDE SEQUENCE [LARGE SCALE GENOMIC DNA]</scope>
    <source>
        <strain evidence="2">ATCC 700848 / DSM 11109 / ASRB2</strain>
    </source>
</reference>
<reference evidence="1 2" key="1">
    <citation type="journal article" date="2011" name="Stand. Genomic Sci.">
        <title>Complete genome sequence of the acetate-degrading sulfate reducer Desulfobacca acetoxidans type strain (ASRB2).</title>
        <authorList>
            <person name="Goker M."/>
            <person name="Teshima H."/>
            <person name="Lapidus A."/>
            <person name="Nolan M."/>
            <person name="Lucas S."/>
            <person name="Hammon N."/>
            <person name="Deshpande S."/>
            <person name="Cheng J.F."/>
            <person name="Tapia R."/>
            <person name="Han C."/>
            <person name="Goodwin L."/>
            <person name="Pitluck S."/>
            <person name="Huntemann M."/>
            <person name="Liolios K."/>
            <person name="Ivanova N."/>
            <person name="Pagani I."/>
            <person name="Mavromatis K."/>
            <person name="Ovchinikova G."/>
            <person name="Pati A."/>
            <person name="Chen A."/>
            <person name="Palaniappan K."/>
            <person name="Land M."/>
            <person name="Hauser L."/>
            <person name="Brambilla E.M."/>
            <person name="Rohde M."/>
            <person name="Spring S."/>
            <person name="Detter J.C."/>
            <person name="Woyke T."/>
            <person name="Bristow J."/>
            <person name="Eisen J.A."/>
            <person name="Markowitz V."/>
            <person name="Hugenholtz P."/>
            <person name="Kyrpides N.C."/>
            <person name="Klenk H.P."/>
        </authorList>
    </citation>
    <scope>NUCLEOTIDE SEQUENCE [LARGE SCALE GENOMIC DNA]</scope>
    <source>
        <strain evidence="2">ATCC 700848 / DSM 11109 / ASRB2</strain>
    </source>
</reference>
<accession>F2NH50</accession>
<dbReference type="EMBL" id="CP002629">
    <property type="protein sequence ID" value="AEB08892.1"/>
    <property type="molecule type" value="Genomic_DNA"/>
</dbReference>
<protein>
    <recommendedName>
        <fullName evidence="3">Aminoglycoside phosphotransferase domain-containing protein</fullName>
    </recommendedName>
</protein>
<proteinExistence type="predicted"/>
<name>F2NH50_DESAR</name>
<dbReference type="AlphaFoldDB" id="F2NH50"/>
<dbReference type="HOGENOM" id="CLU_810686_0_0_7"/>
<dbReference type="SUPFAM" id="SSF56112">
    <property type="entry name" value="Protein kinase-like (PK-like)"/>
    <property type="match status" value="1"/>
</dbReference>
<dbReference type="RefSeq" id="WP_013706004.1">
    <property type="nucleotide sequence ID" value="NC_015388.1"/>
</dbReference>
<keyword evidence="2" id="KW-1185">Reference proteome</keyword>
<sequence length="342" mass="38151">MNLPVSERCQAEHLDLAALARRLNITLREQLGRHAWRGHKPSGAAVVLLTGARAEYSIHDLLNTLPKLHPPFAFPRIIAAEPGFFLIYSFIDGAPLSSRDFETEESLAAAFELSGRLTALFRSLNLASMFQGLVEGSELPQNTPSGAAQRLAFLGSRLDQQSDSLAIRRQEASLSYSWARQLPSWCASRWLAADTCPTGLWSALQARVEAVTSIHLPPQGSNLAHTNFTPKHLLVCPPDRWGIVGWQVASRPYNYMRYKYLAWCLVHTEQANIIDRYRRFLALMPAIQYSAAASLTFALCLLETWVEASEPLHHRSEKLAALYAFVEEGMTAIPLHSNVPYT</sequence>
<gene>
    <name evidence="1" type="ordered locus">Desac_1026</name>
</gene>
<dbReference type="KEGG" id="dao:Desac_1026"/>
<dbReference type="InterPro" id="IPR011009">
    <property type="entry name" value="Kinase-like_dom_sf"/>
</dbReference>
<evidence type="ECO:0000313" key="2">
    <source>
        <dbReference type="Proteomes" id="UP000000483"/>
    </source>
</evidence>